<dbReference type="InterPro" id="IPR016187">
    <property type="entry name" value="CTDL_fold"/>
</dbReference>
<dbReference type="InterPro" id="IPR016186">
    <property type="entry name" value="C-type_lectin-like/link_sf"/>
</dbReference>
<evidence type="ECO:0000259" key="2">
    <source>
        <dbReference type="PROSITE" id="PS50041"/>
    </source>
</evidence>
<protein>
    <recommendedName>
        <fullName evidence="2">C-type lectin domain-containing protein</fullName>
    </recommendedName>
</protein>
<feature type="chain" id="PRO_5035313897" description="C-type lectin domain-containing protein" evidence="1">
    <location>
        <begin position="19"/>
        <end position="722"/>
    </location>
</feature>
<comment type="caution">
    <text evidence="3">The sequence shown here is derived from an EMBL/GenBank/DDBJ whole genome shotgun (WGS) entry which is preliminary data.</text>
</comment>
<dbReference type="Pfam" id="PF00059">
    <property type="entry name" value="Lectin_C"/>
    <property type="match status" value="1"/>
</dbReference>
<dbReference type="PANTHER" id="PTHR22803">
    <property type="entry name" value="MANNOSE, PHOSPHOLIPASE, LECTIN RECEPTOR RELATED"/>
    <property type="match status" value="1"/>
</dbReference>
<dbReference type="EMBL" id="JACVEL010000009">
    <property type="protein sequence ID" value="MBC9813307.1"/>
    <property type="molecule type" value="Genomic_DNA"/>
</dbReference>
<keyword evidence="1" id="KW-0732">Signal</keyword>
<reference evidence="3" key="1">
    <citation type="submission" date="2020-09" db="EMBL/GenBank/DDBJ databases">
        <title>Taishania pollutisoli gen. nov., sp. nov., Isolated from Tetrabromobisphenol A-Contaminated Soil.</title>
        <authorList>
            <person name="Chen Q."/>
        </authorList>
    </citation>
    <scope>NUCLEOTIDE SEQUENCE</scope>
    <source>
        <strain evidence="3">CZZ-1</strain>
    </source>
</reference>
<dbReference type="Gene3D" id="3.10.100.10">
    <property type="entry name" value="Mannose-Binding Protein A, subunit A"/>
    <property type="match status" value="1"/>
</dbReference>
<keyword evidence="4" id="KW-1185">Reference proteome</keyword>
<evidence type="ECO:0000313" key="4">
    <source>
        <dbReference type="Proteomes" id="UP000652681"/>
    </source>
</evidence>
<dbReference type="AlphaFoldDB" id="A0A8J6P7N0"/>
<sequence length="722" mass="74719">MKRLFAILLLVASANLNAQFFPNPATLSTGQGAPGTQDPIWLCSPWSSTIPGNPMGQTYGPTLINNNCAPGAWVDPASLPAPMNNGNWITGTESDCAANSTDGYRYFRLTINLPPDCNGNSVTVQGNYVLNLDGYVDNQIIDVFINGNSQGISGGSFAPGAQLNIHLDGPWVVGVNYIDILVYNFPNGSPGSSNPYGLLLVADGTTSATTDSDGDGVTDLYDVCPCDYGTNPYGCPDPNANTCDIDLIRTTFLNEGCIELPVCNNDCSMYFLNPDPHSGSSAQAYAQTLGANLISVQSAAENTCIMNELNRLGQSGVIWIGFNDEAEEGNFVWYDQAPITYTNWAPGEPNNSGGDEGCTQIYPDGLWNDLNCNTANAQSIIEVNLCPVITTHDIIICANEPAVIAADDPILGSFPYTFSWSNGATTQTQTVPSVNGEYIVTVTDRYNCSGTDTAEVVAKPVPLAIITPADTLVCSGSNPNLQLSSDISGATLTWTVAETNATGASNGSGNAISQTLNVTGTTDGTVIYTVTPGFDGCTGSPVNATVTVAVPPTITASADVSICPGTSTMISATGGVLYNWDNGLGTGASHTVSPLVTTTYTVNGEDANGCLGSDAVTVTVYPNPTASITGTTAVCLNDAAPSLTLSGSVGVAPYDFTYTINGGASQTVTSNGAGQATLTVPTGTSGVFDYELTGVEDANGCTTSLSQTATVTVHALPTYYGC</sequence>
<dbReference type="PROSITE" id="PS50041">
    <property type="entry name" value="C_TYPE_LECTIN_2"/>
    <property type="match status" value="1"/>
</dbReference>
<gene>
    <name evidence="3" type="ORF">H9Y05_12585</name>
</gene>
<dbReference type="RefSeq" id="WP_216714490.1">
    <property type="nucleotide sequence ID" value="NZ_JACVEL010000009.1"/>
</dbReference>
<dbReference type="InterPro" id="IPR001304">
    <property type="entry name" value="C-type_lectin-like"/>
</dbReference>
<evidence type="ECO:0000256" key="1">
    <source>
        <dbReference type="SAM" id="SignalP"/>
    </source>
</evidence>
<dbReference type="InterPro" id="IPR050111">
    <property type="entry name" value="C-type_lectin/snaclec_domain"/>
</dbReference>
<accession>A0A8J6P7N0</accession>
<dbReference type="SUPFAM" id="SSF56436">
    <property type="entry name" value="C-type lectin-like"/>
    <property type="match status" value="1"/>
</dbReference>
<feature type="signal peptide" evidence="1">
    <location>
        <begin position="1"/>
        <end position="18"/>
    </location>
</feature>
<proteinExistence type="predicted"/>
<feature type="domain" description="C-type lectin" evidence="2">
    <location>
        <begin position="270"/>
        <end position="373"/>
    </location>
</feature>
<dbReference type="Proteomes" id="UP000652681">
    <property type="component" value="Unassembled WGS sequence"/>
</dbReference>
<evidence type="ECO:0000313" key="3">
    <source>
        <dbReference type="EMBL" id="MBC9813307.1"/>
    </source>
</evidence>
<dbReference type="Pfam" id="PF19406">
    <property type="entry name" value="PKD_5"/>
    <property type="match status" value="1"/>
</dbReference>
<dbReference type="SMART" id="SM00034">
    <property type="entry name" value="CLECT"/>
    <property type="match status" value="1"/>
</dbReference>
<organism evidence="3 4">
    <name type="scientific">Taishania pollutisoli</name>
    <dbReference type="NCBI Taxonomy" id="2766479"/>
    <lineage>
        <taxon>Bacteria</taxon>
        <taxon>Pseudomonadati</taxon>
        <taxon>Bacteroidota</taxon>
        <taxon>Flavobacteriia</taxon>
        <taxon>Flavobacteriales</taxon>
        <taxon>Crocinitomicaceae</taxon>
        <taxon>Taishania</taxon>
    </lineage>
</organism>
<dbReference type="InterPro" id="IPR045828">
    <property type="entry name" value="PKD_Bacteroidetes"/>
</dbReference>
<name>A0A8J6P7N0_9FLAO</name>